<feature type="non-terminal residue" evidence="2">
    <location>
        <position position="1"/>
    </location>
</feature>
<proteinExistence type="predicted"/>
<sequence>KVHVRVERAGAEEASLEVSLKGLSTVSDLGELLAKQMVEELSIEEAFKLYYKDAEGDTMLVTASSSFCDLIYSELITAKVDALSLPAPAPAAADERRKKKKDDKGKSSPSSSSTRPKKPSKRVEPKWDGIE</sequence>
<accession>A0A0M0K490</accession>
<keyword evidence="3" id="KW-1185">Reference proteome</keyword>
<dbReference type="Proteomes" id="UP000037460">
    <property type="component" value="Unassembled WGS sequence"/>
</dbReference>
<evidence type="ECO:0000313" key="2">
    <source>
        <dbReference type="EMBL" id="KOO33686.1"/>
    </source>
</evidence>
<gene>
    <name evidence="2" type="ORF">Ctob_016593</name>
</gene>
<reference evidence="3" key="1">
    <citation type="journal article" date="2015" name="PLoS Genet.">
        <title>Genome Sequence and Transcriptome Analyses of Chrysochromulina tobin: Metabolic Tools for Enhanced Algal Fitness in the Prominent Order Prymnesiales (Haptophyceae).</title>
        <authorList>
            <person name="Hovde B.T."/>
            <person name="Deodato C.R."/>
            <person name="Hunsperger H.M."/>
            <person name="Ryken S.A."/>
            <person name="Yost W."/>
            <person name="Jha R.K."/>
            <person name="Patterson J."/>
            <person name="Monnat R.J. Jr."/>
            <person name="Barlow S.B."/>
            <person name="Starkenburg S.R."/>
            <person name="Cattolico R.A."/>
        </authorList>
    </citation>
    <scope>NUCLEOTIDE SEQUENCE</scope>
    <source>
        <strain evidence="3">CCMP291</strain>
    </source>
</reference>
<organism evidence="2 3">
    <name type="scientific">Chrysochromulina tobinii</name>
    <dbReference type="NCBI Taxonomy" id="1460289"/>
    <lineage>
        <taxon>Eukaryota</taxon>
        <taxon>Haptista</taxon>
        <taxon>Haptophyta</taxon>
        <taxon>Prymnesiophyceae</taxon>
        <taxon>Prymnesiales</taxon>
        <taxon>Chrysochromulinaceae</taxon>
        <taxon>Chrysochromulina</taxon>
    </lineage>
</organism>
<evidence type="ECO:0000313" key="3">
    <source>
        <dbReference type="Proteomes" id="UP000037460"/>
    </source>
</evidence>
<feature type="region of interest" description="Disordered" evidence="1">
    <location>
        <begin position="87"/>
        <end position="131"/>
    </location>
</feature>
<dbReference type="EMBL" id="JWZX01001454">
    <property type="protein sequence ID" value="KOO33686.1"/>
    <property type="molecule type" value="Genomic_DNA"/>
</dbReference>
<name>A0A0M0K490_9EUKA</name>
<dbReference type="AlphaFoldDB" id="A0A0M0K490"/>
<comment type="caution">
    <text evidence="2">The sequence shown here is derived from an EMBL/GenBank/DDBJ whole genome shotgun (WGS) entry which is preliminary data.</text>
</comment>
<feature type="compositionally biased region" description="Basic and acidic residues" evidence="1">
    <location>
        <begin position="121"/>
        <end position="131"/>
    </location>
</feature>
<evidence type="ECO:0008006" key="4">
    <source>
        <dbReference type="Google" id="ProtNLM"/>
    </source>
</evidence>
<evidence type="ECO:0000256" key="1">
    <source>
        <dbReference type="SAM" id="MobiDB-lite"/>
    </source>
</evidence>
<protein>
    <recommendedName>
        <fullName evidence="4">PB1 domain-containing protein</fullName>
    </recommendedName>
</protein>